<dbReference type="Proteomes" id="UP001169027">
    <property type="component" value="Unassembled WGS sequence"/>
</dbReference>
<dbReference type="Pfam" id="PF00725">
    <property type="entry name" value="3HCDH"/>
    <property type="match status" value="1"/>
</dbReference>
<dbReference type="PANTHER" id="PTHR48075:SF5">
    <property type="entry name" value="3-HYDROXYBUTYRYL-COA DEHYDROGENASE"/>
    <property type="match status" value="1"/>
</dbReference>
<dbReference type="EMBL" id="JAUKVY010000039">
    <property type="protein sequence ID" value="MDO1537362.1"/>
    <property type="molecule type" value="Genomic_DNA"/>
</dbReference>
<organism evidence="2 3">
    <name type="scientific">Variovorax ginsengisoli</name>
    <dbReference type="NCBI Taxonomy" id="363844"/>
    <lineage>
        <taxon>Bacteria</taxon>
        <taxon>Pseudomonadati</taxon>
        <taxon>Pseudomonadota</taxon>
        <taxon>Betaproteobacteria</taxon>
        <taxon>Burkholderiales</taxon>
        <taxon>Comamonadaceae</taxon>
        <taxon>Variovorax</taxon>
    </lineage>
</organism>
<sequence length="224" mass="23900">MSYHIVYAGTSRSFPSAHAFTSAAQESGPSLVYIGEGSGAAFAVATRNEDAPFIAIELGSECLGVHTGEDRGLEGSNVVGFARFRLGTAAPSSLVELVRQPHTHPAALLAARAAFEAAGFKVAVCADFPGRIVDRLVRPYYNAALRRLDEGLASAQDMDTTLRLGLGYPEGPITLLERTGLAEHHDITLSLFEQLREEAYAPARRALVAALRRQIASSTTKETS</sequence>
<proteinExistence type="predicted"/>
<dbReference type="RefSeq" id="WP_301815739.1">
    <property type="nucleotide sequence ID" value="NZ_JAUJZH010000039.1"/>
</dbReference>
<reference evidence="2" key="1">
    <citation type="submission" date="2023-06" db="EMBL/GenBank/DDBJ databases">
        <authorList>
            <person name="Jiang Y."/>
            <person name="Liu Q."/>
        </authorList>
    </citation>
    <scope>NUCLEOTIDE SEQUENCE</scope>
    <source>
        <strain evidence="2">CGMCC 1.12090</strain>
    </source>
</reference>
<dbReference type="PANTHER" id="PTHR48075">
    <property type="entry name" value="3-HYDROXYACYL-COA DEHYDROGENASE FAMILY PROTEIN"/>
    <property type="match status" value="1"/>
</dbReference>
<feature type="domain" description="3-hydroxyacyl-CoA dehydrogenase C-terminal" evidence="1">
    <location>
        <begin position="132"/>
        <end position="208"/>
    </location>
</feature>
<dbReference type="InterPro" id="IPR008927">
    <property type="entry name" value="6-PGluconate_DH-like_C_sf"/>
</dbReference>
<dbReference type="SUPFAM" id="SSF48179">
    <property type="entry name" value="6-phosphogluconate dehydrogenase C-terminal domain-like"/>
    <property type="match status" value="1"/>
</dbReference>
<gene>
    <name evidence="2" type="ORF">Q2T77_34435</name>
</gene>
<dbReference type="InterPro" id="IPR013328">
    <property type="entry name" value="6PGD_dom2"/>
</dbReference>
<dbReference type="Gene3D" id="1.10.1040.10">
    <property type="entry name" value="N-(1-d-carboxylethyl)-l-norvaline Dehydrogenase, domain 2"/>
    <property type="match status" value="1"/>
</dbReference>
<keyword evidence="3" id="KW-1185">Reference proteome</keyword>
<evidence type="ECO:0000313" key="3">
    <source>
        <dbReference type="Proteomes" id="UP001169027"/>
    </source>
</evidence>
<comment type="caution">
    <text evidence="2">The sequence shown here is derived from an EMBL/GenBank/DDBJ whole genome shotgun (WGS) entry which is preliminary data.</text>
</comment>
<accession>A0ABT8SGP0</accession>
<protein>
    <submittedName>
        <fullName evidence="2">3-hydroxyacyl-CoA dehydrogenase family protein</fullName>
    </submittedName>
</protein>
<evidence type="ECO:0000313" key="2">
    <source>
        <dbReference type="EMBL" id="MDO1537362.1"/>
    </source>
</evidence>
<evidence type="ECO:0000259" key="1">
    <source>
        <dbReference type="Pfam" id="PF00725"/>
    </source>
</evidence>
<dbReference type="InterPro" id="IPR006108">
    <property type="entry name" value="3HC_DH_C"/>
</dbReference>
<name>A0ABT8SGP0_9BURK</name>